<dbReference type="SMART" id="SM00086">
    <property type="entry name" value="PAC"/>
    <property type="match status" value="2"/>
</dbReference>
<name>A0A2S6H9X7_9GAMM</name>
<dbReference type="SMART" id="SM00448">
    <property type="entry name" value="REC"/>
    <property type="match status" value="1"/>
</dbReference>
<evidence type="ECO:0000256" key="1">
    <source>
        <dbReference type="ARBA" id="ARBA00000085"/>
    </source>
</evidence>
<dbReference type="InterPro" id="IPR011006">
    <property type="entry name" value="CheY-like_superfamily"/>
</dbReference>
<comment type="caution">
    <text evidence="11">The sequence shown here is derived from an EMBL/GenBank/DDBJ whole genome shotgun (WGS) entry which is preliminary data.</text>
</comment>
<sequence length="619" mass="68744">MTTHHPKLDLILDTITDGVLVVDSQGVVLYANQAAEILLARSPLVGQSLAIPVNPDKNSHQDINLIRPDGFAWAEMRSAPLEWDGQPGYVIALRDITERKHMELERKKFVSLADNSMEFIGMCDMNFILFYVNQAGMRLIGLDNLEQCIRTPVQEFFFPEDQRFILDEFFPRVVREGHADVEIRFRHFKSGAAIWMLYNVFFIKDSAGDPVGIATVSRDISARKQAEAALREADQRKDEFLAMLAHELRNPLAPISNAAHILDMLKLENPRLIWATEIIKRQVMHLTHLVDDLLDVSRIARGKISLKKERLDLVEVIKSVLETARGPILAKQQHLDVCLPEQPILLEGDAVRLSQVLLNLLDNAGKYSLEGGQIEVNVQLLEAEVEIQVHDNGTGISAELLPTIFDLFEQGARTLDRSQGGLGIGLTLVKRLVELHGGQVTASSLGVGRGSTFSIRLPTIAEATGFPAAETPTPLPDAGMRVLVVDDDADVRESTALLLELNGYEVKMADSGAHAITLIEAFHPDVVLLDIGMPVENGYQVAQRIRKLPNGGDLLLVALSGYGRAEELARSQEAGFDHHLIKPLNFNTLRDLLSEWEVRLGRRVADSRLFDPKCAIKLN</sequence>
<accession>A0A2S6H9X7</accession>
<dbReference type="InterPro" id="IPR004358">
    <property type="entry name" value="Sig_transdc_His_kin-like_C"/>
</dbReference>
<feature type="modified residue" description="4-aspartylphosphate" evidence="6">
    <location>
        <position position="530"/>
    </location>
</feature>
<dbReference type="Gene3D" id="3.30.450.20">
    <property type="entry name" value="PAS domain"/>
    <property type="match status" value="2"/>
</dbReference>
<dbReference type="PANTHER" id="PTHR43047:SF72">
    <property type="entry name" value="OSMOSENSING HISTIDINE PROTEIN KINASE SLN1"/>
    <property type="match status" value="1"/>
</dbReference>
<dbReference type="GO" id="GO:0006355">
    <property type="term" value="P:regulation of DNA-templated transcription"/>
    <property type="evidence" value="ECO:0007669"/>
    <property type="project" value="InterPro"/>
</dbReference>
<dbReference type="SUPFAM" id="SSF55785">
    <property type="entry name" value="PYP-like sensor domain (PAS domain)"/>
    <property type="match status" value="2"/>
</dbReference>
<dbReference type="SUPFAM" id="SSF47384">
    <property type="entry name" value="Homodimeric domain of signal transducing histidine kinase"/>
    <property type="match status" value="1"/>
</dbReference>
<dbReference type="InterPro" id="IPR013767">
    <property type="entry name" value="PAS_fold"/>
</dbReference>
<dbReference type="InterPro" id="IPR001610">
    <property type="entry name" value="PAC"/>
</dbReference>
<gene>
    <name evidence="11" type="ORF">B0F87_11016</name>
</gene>
<keyword evidence="3 6" id="KW-0597">Phosphoprotein</keyword>
<dbReference type="PRINTS" id="PR00344">
    <property type="entry name" value="BCTRLSENSOR"/>
</dbReference>
<dbReference type="EC" id="2.7.13.3" evidence="2"/>
<dbReference type="SUPFAM" id="SSF52172">
    <property type="entry name" value="CheY-like"/>
    <property type="match status" value="1"/>
</dbReference>
<dbReference type="InterPro" id="IPR003594">
    <property type="entry name" value="HATPase_dom"/>
</dbReference>
<protein>
    <recommendedName>
        <fullName evidence="2">histidine kinase</fullName>
        <ecNumber evidence="2">2.7.13.3</ecNumber>
    </recommendedName>
</protein>
<dbReference type="PROSITE" id="PS50110">
    <property type="entry name" value="RESPONSE_REGULATORY"/>
    <property type="match status" value="1"/>
</dbReference>
<dbReference type="Gene3D" id="1.10.287.130">
    <property type="match status" value="1"/>
</dbReference>
<dbReference type="CDD" id="cd17580">
    <property type="entry name" value="REC_2_DhkD-like"/>
    <property type="match status" value="1"/>
</dbReference>
<dbReference type="GO" id="GO:0009927">
    <property type="term" value="F:histidine phosphotransfer kinase activity"/>
    <property type="evidence" value="ECO:0007669"/>
    <property type="project" value="TreeGrafter"/>
</dbReference>
<organism evidence="11 12">
    <name type="scientific">Methylobacter tundripaludum</name>
    <dbReference type="NCBI Taxonomy" id="173365"/>
    <lineage>
        <taxon>Bacteria</taxon>
        <taxon>Pseudomonadati</taxon>
        <taxon>Pseudomonadota</taxon>
        <taxon>Gammaproteobacteria</taxon>
        <taxon>Methylococcales</taxon>
        <taxon>Methylococcaceae</taxon>
        <taxon>Methylobacter</taxon>
    </lineage>
</organism>
<dbReference type="InterPro" id="IPR036890">
    <property type="entry name" value="HATPase_C_sf"/>
</dbReference>
<dbReference type="InterPro" id="IPR035965">
    <property type="entry name" value="PAS-like_dom_sf"/>
</dbReference>
<evidence type="ECO:0000259" key="9">
    <source>
        <dbReference type="PROSITE" id="PS50112"/>
    </source>
</evidence>
<dbReference type="SMART" id="SM00388">
    <property type="entry name" value="HisKA"/>
    <property type="match status" value="1"/>
</dbReference>
<dbReference type="NCBIfam" id="TIGR00229">
    <property type="entry name" value="sensory_box"/>
    <property type="match status" value="1"/>
</dbReference>
<dbReference type="InterPro" id="IPR000014">
    <property type="entry name" value="PAS"/>
</dbReference>
<evidence type="ECO:0000313" key="11">
    <source>
        <dbReference type="EMBL" id="PPK74221.1"/>
    </source>
</evidence>
<dbReference type="Pfam" id="PF08448">
    <property type="entry name" value="PAS_4"/>
    <property type="match status" value="1"/>
</dbReference>
<dbReference type="SMART" id="SM00091">
    <property type="entry name" value="PAS"/>
    <property type="match status" value="2"/>
</dbReference>
<dbReference type="Gene3D" id="3.30.565.10">
    <property type="entry name" value="Histidine kinase-like ATPase, C-terminal domain"/>
    <property type="match status" value="1"/>
</dbReference>
<dbReference type="InterPro" id="IPR005467">
    <property type="entry name" value="His_kinase_dom"/>
</dbReference>
<dbReference type="EMBL" id="PTIZ01000010">
    <property type="protein sequence ID" value="PPK74221.1"/>
    <property type="molecule type" value="Genomic_DNA"/>
</dbReference>
<comment type="catalytic activity">
    <reaction evidence="1">
        <text>ATP + protein L-histidine = ADP + protein N-phospho-L-histidine.</text>
        <dbReference type="EC" id="2.7.13.3"/>
    </reaction>
</comment>
<evidence type="ECO:0000256" key="6">
    <source>
        <dbReference type="PROSITE-ProRule" id="PRU00169"/>
    </source>
</evidence>
<dbReference type="CDD" id="cd00130">
    <property type="entry name" value="PAS"/>
    <property type="match status" value="2"/>
</dbReference>
<dbReference type="InterPro" id="IPR036097">
    <property type="entry name" value="HisK_dim/P_sf"/>
</dbReference>
<dbReference type="Pfam" id="PF00989">
    <property type="entry name" value="PAS"/>
    <property type="match status" value="1"/>
</dbReference>
<feature type="domain" description="PAS" evidence="9">
    <location>
        <begin position="4"/>
        <end position="43"/>
    </location>
</feature>
<dbReference type="InterPro" id="IPR013656">
    <property type="entry name" value="PAS_4"/>
</dbReference>
<dbReference type="Pfam" id="PF00072">
    <property type="entry name" value="Response_reg"/>
    <property type="match status" value="1"/>
</dbReference>
<dbReference type="FunFam" id="3.30.565.10:FF:000006">
    <property type="entry name" value="Sensor histidine kinase WalK"/>
    <property type="match status" value="1"/>
</dbReference>
<dbReference type="CDD" id="cd00082">
    <property type="entry name" value="HisKA"/>
    <property type="match status" value="1"/>
</dbReference>
<keyword evidence="5" id="KW-0418">Kinase</keyword>
<evidence type="ECO:0000256" key="5">
    <source>
        <dbReference type="ARBA" id="ARBA00022777"/>
    </source>
</evidence>
<feature type="domain" description="Histidine kinase" evidence="7">
    <location>
        <begin position="243"/>
        <end position="461"/>
    </location>
</feature>
<evidence type="ECO:0000259" key="10">
    <source>
        <dbReference type="PROSITE" id="PS50113"/>
    </source>
</evidence>
<dbReference type="SMART" id="SM00387">
    <property type="entry name" value="HATPase_c"/>
    <property type="match status" value="1"/>
</dbReference>
<evidence type="ECO:0000256" key="4">
    <source>
        <dbReference type="ARBA" id="ARBA00022679"/>
    </source>
</evidence>
<feature type="domain" description="PAC" evidence="10">
    <location>
        <begin position="179"/>
        <end position="232"/>
    </location>
</feature>
<dbReference type="Pfam" id="PF00512">
    <property type="entry name" value="HisKA"/>
    <property type="match status" value="1"/>
</dbReference>
<dbReference type="Pfam" id="PF02518">
    <property type="entry name" value="HATPase_c"/>
    <property type="match status" value="1"/>
</dbReference>
<dbReference type="SUPFAM" id="SSF55874">
    <property type="entry name" value="ATPase domain of HSP90 chaperone/DNA topoisomerase II/histidine kinase"/>
    <property type="match status" value="1"/>
</dbReference>
<feature type="domain" description="PAS" evidence="9">
    <location>
        <begin position="105"/>
        <end position="177"/>
    </location>
</feature>
<dbReference type="Gene3D" id="3.40.50.2300">
    <property type="match status" value="1"/>
</dbReference>
<dbReference type="CDD" id="cd00075">
    <property type="entry name" value="HATPase"/>
    <property type="match status" value="1"/>
</dbReference>
<evidence type="ECO:0000259" key="7">
    <source>
        <dbReference type="PROSITE" id="PS50109"/>
    </source>
</evidence>
<dbReference type="AlphaFoldDB" id="A0A2S6H9X7"/>
<reference evidence="11 12" key="1">
    <citation type="submission" date="2018-02" db="EMBL/GenBank/DDBJ databases">
        <title>Subsurface microbial communities from deep shales in Ohio and West Virginia, USA.</title>
        <authorList>
            <person name="Wrighton K."/>
        </authorList>
    </citation>
    <scope>NUCLEOTIDE SEQUENCE [LARGE SCALE GENOMIC DNA]</scope>
    <source>
        <strain evidence="11 12">OWC-DMM</strain>
    </source>
</reference>
<evidence type="ECO:0000313" key="12">
    <source>
        <dbReference type="Proteomes" id="UP000240010"/>
    </source>
</evidence>
<dbReference type="PROSITE" id="PS50113">
    <property type="entry name" value="PAC"/>
    <property type="match status" value="1"/>
</dbReference>
<dbReference type="PROSITE" id="PS50112">
    <property type="entry name" value="PAS"/>
    <property type="match status" value="2"/>
</dbReference>
<dbReference type="RefSeq" id="WP_104429863.1">
    <property type="nucleotide sequence ID" value="NZ_PTIZ01000010.1"/>
</dbReference>
<evidence type="ECO:0000256" key="2">
    <source>
        <dbReference type="ARBA" id="ARBA00012438"/>
    </source>
</evidence>
<dbReference type="Proteomes" id="UP000240010">
    <property type="component" value="Unassembled WGS sequence"/>
</dbReference>
<feature type="domain" description="Response regulatory" evidence="8">
    <location>
        <begin position="481"/>
        <end position="597"/>
    </location>
</feature>
<dbReference type="PANTHER" id="PTHR43047">
    <property type="entry name" value="TWO-COMPONENT HISTIDINE PROTEIN KINASE"/>
    <property type="match status" value="1"/>
</dbReference>
<dbReference type="InterPro" id="IPR003661">
    <property type="entry name" value="HisK_dim/P_dom"/>
</dbReference>
<keyword evidence="4" id="KW-0808">Transferase</keyword>
<dbReference type="InterPro" id="IPR000700">
    <property type="entry name" value="PAS-assoc_C"/>
</dbReference>
<dbReference type="GO" id="GO:0005886">
    <property type="term" value="C:plasma membrane"/>
    <property type="evidence" value="ECO:0007669"/>
    <property type="project" value="UniProtKB-ARBA"/>
</dbReference>
<proteinExistence type="predicted"/>
<evidence type="ECO:0000259" key="8">
    <source>
        <dbReference type="PROSITE" id="PS50110"/>
    </source>
</evidence>
<dbReference type="GO" id="GO:0000155">
    <property type="term" value="F:phosphorelay sensor kinase activity"/>
    <property type="evidence" value="ECO:0007669"/>
    <property type="project" value="InterPro"/>
</dbReference>
<evidence type="ECO:0000256" key="3">
    <source>
        <dbReference type="ARBA" id="ARBA00022553"/>
    </source>
</evidence>
<dbReference type="PROSITE" id="PS50109">
    <property type="entry name" value="HIS_KIN"/>
    <property type="match status" value="1"/>
</dbReference>
<dbReference type="InterPro" id="IPR001789">
    <property type="entry name" value="Sig_transdc_resp-reg_receiver"/>
</dbReference>